<sequence>MEKGISMLGGNMGKPMIGVIGSSVFKQIGGQGGDGASFASVGRLDNTHGTANNGAFSDVTRGSEGGRSIKGHRRRHPRGDVNELGDSSNGFGDAAGLTGDAPDSVDLGGAPSMPHVIDYWLGVGVTGKETASGDTFNNIGASLTAWALAGLSDTNRRQHQGRLGDALRAGGDAKDVIWSGRHHGGLRQS</sequence>
<comment type="caution">
    <text evidence="2">The sequence shown here is derived from an EMBL/GenBank/DDBJ whole genome shotgun (WGS) entry which is preliminary data.</text>
</comment>
<name>A0ABC8QW03_9AQUA</name>
<dbReference type="Proteomes" id="UP001642360">
    <property type="component" value="Unassembled WGS sequence"/>
</dbReference>
<evidence type="ECO:0000313" key="3">
    <source>
        <dbReference type="Proteomes" id="UP001642360"/>
    </source>
</evidence>
<keyword evidence="3" id="KW-1185">Reference proteome</keyword>
<dbReference type="AlphaFoldDB" id="A0ABC8QW03"/>
<evidence type="ECO:0000256" key="1">
    <source>
        <dbReference type="SAM" id="MobiDB-lite"/>
    </source>
</evidence>
<dbReference type="EMBL" id="CAUOFW020000786">
    <property type="protein sequence ID" value="CAK9136919.1"/>
    <property type="molecule type" value="Genomic_DNA"/>
</dbReference>
<organism evidence="2 3">
    <name type="scientific">Ilex paraguariensis</name>
    <name type="common">yerba mate</name>
    <dbReference type="NCBI Taxonomy" id="185542"/>
    <lineage>
        <taxon>Eukaryota</taxon>
        <taxon>Viridiplantae</taxon>
        <taxon>Streptophyta</taxon>
        <taxon>Embryophyta</taxon>
        <taxon>Tracheophyta</taxon>
        <taxon>Spermatophyta</taxon>
        <taxon>Magnoliopsida</taxon>
        <taxon>eudicotyledons</taxon>
        <taxon>Gunneridae</taxon>
        <taxon>Pentapetalae</taxon>
        <taxon>asterids</taxon>
        <taxon>campanulids</taxon>
        <taxon>Aquifoliales</taxon>
        <taxon>Aquifoliaceae</taxon>
        <taxon>Ilex</taxon>
    </lineage>
</organism>
<evidence type="ECO:0000313" key="2">
    <source>
        <dbReference type="EMBL" id="CAK9136919.1"/>
    </source>
</evidence>
<proteinExistence type="predicted"/>
<protein>
    <submittedName>
        <fullName evidence="2">Uncharacterized protein</fullName>
    </submittedName>
</protein>
<gene>
    <name evidence="2" type="ORF">ILEXP_LOCUS3924</name>
</gene>
<feature type="region of interest" description="Disordered" evidence="1">
    <location>
        <begin position="49"/>
        <end position="103"/>
    </location>
</feature>
<accession>A0ABC8QW03</accession>
<reference evidence="2 3" key="1">
    <citation type="submission" date="2024-02" db="EMBL/GenBank/DDBJ databases">
        <authorList>
            <person name="Vignale AGUSTIN F."/>
            <person name="Sosa J E."/>
            <person name="Modenutti C."/>
        </authorList>
    </citation>
    <scope>NUCLEOTIDE SEQUENCE [LARGE SCALE GENOMIC DNA]</scope>
</reference>